<feature type="compositionally biased region" description="Low complexity" evidence="1">
    <location>
        <begin position="26"/>
        <end position="38"/>
    </location>
</feature>
<feature type="transmembrane region" description="Helical" evidence="2">
    <location>
        <begin position="176"/>
        <end position="200"/>
    </location>
</feature>
<dbReference type="EMBL" id="NKHZ01000048">
    <property type="protein sequence ID" value="PNS17867.1"/>
    <property type="molecule type" value="Genomic_DNA"/>
</dbReference>
<proteinExistence type="predicted"/>
<protein>
    <submittedName>
        <fullName evidence="3">Cullin-4</fullName>
    </submittedName>
</protein>
<evidence type="ECO:0000313" key="4">
    <source>
        <dbReference type="Proteomes" id="UP000243797"/>
    </source>
</evidence>
<organism evidence="3 4">
    <name type="scientific">Sphaceloma murrayae</name>
    <dbReference type="NCBI Taxonomy" id="2082308"/>
    <lineage>
        <taxon>Eukaryota</taxon>
        <taxon>Fungi</taxon>
        <taxon>Dikarya</taxon>
        <taxon>Ascomycota</taxon>
        <taxon>Pezizomycotina</taxon>
        <taxon>Dothideomycetes</taxon>
        <taxon>Dothideomycetidae</taxon>
        <taxon>Myriangiales</taxon>
        <taxon>Elsinoaceae</taxon>
        <taxon>Sphaceloma</taxon>
    </lineage>
</organism>
<keyword evidence="2" id="KW-1133">Transmembrane helix</keyword>
<evidence type="ECO:0000313" key="3">
    <source>
        <dbReference type="EMBL" id="PNS17867.1"/>
    </source>
</evidence>
<reference evidence="3 4" key="1">
    <citation type="submission" date="2017-06" db="EMBL/GenBank/DDBJ databases">
        <title>Draft genome sequence of a variant of Elsinoe murrayae.</title>
        <authorList>
            <person name="Cheng Q."/>
        </authorList>
    </citation>
    <scope>NUCLEOTIDE SEQUENCE [LARGE SCALE GENOMIC DNA]</scope>
    <source>
        <strain evidence="3 4">CQ-2017a</strain>
    </source>
</reference>
<feature type="compositionally biased region" description="Low complexity" evidence="1">
    <location>
        <begin position="1"/>
        <end position="19"/>
    </location>
</feature>
<feature type="region of interest" description="Disordered" evidence="1">
    <location>
        <begin position="1"/>
        <end position="73"/>
    </location>
</feature>
<dbReference type="InParanoid" id="A0A2K1QS05"/>
<dbReference type="AlphaFoldDB" id="A0A2K1QS05"/>
<dbReference type="OrthoDB" id="4156595at2759"/>
<evidence type="ECO:0000256" key="1">
    <source>
        <dbReference type="SAM" id="MobiDB-lite"/>
    </source>
</evidence>
<name>A0A2K1QS05_9PEZI</name>
<keyword evidence="2" id="KW-0472">Membrane</keyword>
<gene>
    <name evidence="3" type="ORF">CAC42_41</name>
</gene>
<accession>A0A2K1QS05</accession>
<evidence type="ECO:0000256" key="2">
    <source>
        <dbReference type="SAM" id="Phobius"/>
    </source>
</evidence>
<sequence length="205" mass="22285">MTTTAPVAPSATAPTLPSTKSDPTTSHPAPHPRATSHTPPRPRRRRRPSDSSLRRTPTSTVSSFISPSADANPDDLWTRAIRNPLGFLSFVLSLSYVDWSVTHRNRGQGWGWGAGWLPWGAEGEAWQSEVDSTWGRDGVGAAGGVQRGRKGSWPIRKKLRKMARLEIGDALEMRGWVAGCLVAGMVGAVVLGWVLGRWAWRGWAG</sequence>
<keyword evidence="4" id="KW-1185">Reference proteome</keyword>
<comment type="caution">
    <text evidence="3">The sequence shown here is derived from an EMBL/GenBank/DDBJ whole genome shotgun (WGS) entry which is preliminary data.</text>
</comment>
<dbReference type="Proteomes" id="UP000243797">
    <property type="component" value="Unassembled WGS sequence"/>
</dbReference>
<keyword evidence="2" id="KW-0812">Transmembrane</keyword>